<evidence type="ECO:0000313" key="5">
    <source>
        <dbReference type="EMBL" id="VFU15262.1"/>
    </source>
</evidence>
<dbReference type="Pfam" id="PF13607">
    <property type="entry name" value="Succ_CoA_lig"/>
    <property type="match status" value="1"/>
</dbReference>
<sequence>MAAQGYDSRLDKMFFPKSVAVVGASDVPAKWGNLILTSILGWKYAGRVFPVNPKKDTILGLKSYPSLKDIPEPVDLAVFTIPAPLIPEGLRDCAAKGIQAAVIVSSGFREAGGEGVRLEQEILAAAREGGVLFIGPNTMGISSAHHYFECMPAPTAPGPGGLAVISQSGNLGLQLIKWIAHKEIGLAMYAGTGNETMLKACDLMQYLGSRDEVKVISMYIEGIEDGRKFGEVAKTVTRVKPVVAIKAGRSESGSRAAQSHTGSMAGSFATYSAMFRQSGVIQVMTPTDLINVSAAAAHLPIPRSNRVGIMTMGGGWGIIAADECEDSGLQLPPLPESVIRELDACLPKYWNRRNPVDVVGENDAVLYLKVIETLARWEEIDSVIALGIVGRSRYVEDFIAAQVRLDSKLYSRELKLAVLKDQVQTEERILSGVASLQKETNKPIVVVGLNEGGLRLADTSNGRVVYLSTPEEAVSILAHLSWYGRYLRGLSR</sequence>
<organism evidence="5">
    <name type="scientific">anaerobic digester metagenome</name>
    <dbReference type="NCBI Taxonomy" id="1263854"/>
    <lineage>
        <taxon>unclassified sequences</taxon>
        <taxon>metagenomes</taxon>
        <taxon>ecological metagenomes</taxon>
    </lineage>
</organism>
<keyword evidence="3" id="KW-0067">ATP-binding</keyword>
<dbReference type="InterPro" id="IPR016102">
    <property type="entry name" value="Succinyl-CoA_synth-like"/>
</dbReference>
<proteinExistence type="predicted"/>
<dbReference type="InterPro" id="IPR036291">
    <property type="entry name" value="NAD(P)-bd_dom_sf"/>
</dbReference>
<dbReference type="PANTHER" id="PTHR43334:SF2">
    <property type="entry name" value="ACETATE--COA LIGASE [ADP-FORMING]"/>
    <property type="match status" value="1"/>
</dbReference>
<accession>A0A485M0D4</accession>
<dbReference type="Pfam" id="PF13380">
    <property type="entry name" value="CoA_binding_2"/>
    <property type="match status" value="1"/>
</dbReference>
<protein>
    <submittedName>
        <fullName evidence="5">Succinyl-CoA synthetase subunit alpha</fullName>
    </submittedName>
</protein>
<evidence type="ECO:0000259" key="4">
    <source>
        <dbReference type="SMART" id="SM00881"/>
    </source>
</evidence>
<dbReference type="Gene3D" id="3.40.50.720">
    <property type="entry name" value="NAD(P)-binding Rossmann-like Domain"/>
    <property type="match status" value="1"/>
</dbReference>
<dbReference type="InterPro" id="IPR032875">
    <property type="entry name" value="Succ_CoA_lig_flav_dom"/>
</dbReference>
<dbReference type="GO" id="GO:0016874">
    <property type="term" value="F:ligase activity"/>
    <property type="evidence" value="ECO:0007669"/>
    <property type="project" value="UniProtKB-KW"/>
</dbReference>
<evidence type="ECO:0000256" key="3">
    <source>
        <dbReference type="ARBA" id="ARBA00022840"/>
    </source>
</evidence>
<evidence type="ECO:0000256" key="1">
    <source>
        <dbReference type="ARBA" id="ARBA00022598"/>
    </source>
</evidence>
<feature type="domain" description="CoA-binding" evidence="4">
    <location>
        <begin position="13"/>
        <end position="108"/>
    </location>
</feature>
<name>A0A485M0D4_9ZZZZ</name>
<evidence type="ECO:0000256" key="2">
    <source>
        <dbReference type="ARBA" id="ARBA00022741"/>
    </source>
</evidence>
<dbReference type="InterPro" id="IPR003781">
    <property type="entry name" value="CoA-bd"/>
</dbReference>
<reference evidence="5" key="1">
    <citation type="submission" date="2019-03" db="EMBL/GenBank/DDBJ databases">
        <authorList>
            <person name="Hao L."/>
        </authorList>
    </citation>
    <scope>NUCLEOTIDE SEQUENCE</scope>
</reference>
<dbReference type="SMART" id="SM00881">
    <property type="entry name" value="CoA_binding"/>
    <property type="match status" value="1"/>
</dbReference>
<dbReference type="AlphaFoldDB" id="A0A485M0D4"/>
<dbReference type="EMBL" id="CAADRM010000104">
    <property type="protein sequence ID" value="VFU15262.1"/>
    <property type="molecule type" value="Genomic_DNA"/>
</dbReference>
<dbReference type="Gene3D" id="3.40.50.261">
    <property type="entry name" value="Succinyl-CoA synthetase domains"/>
    <property type="match status" value="2"/>
</dbReference>
<dbReference type="SUPFAM" id="SSF51735">
    <property type="entry name" value="NAD(P)-binding Rossmann-fold domains"/>
    <property type="match status" value="1"/>
</dbReference>
<dbReference type="SUPFAM" id="SSF52210">
    <property type="entry name" value="Succinyl-CoA synthetase domains"/>
    <property type="match status" value="2"/>
</dbReference>
<keyword evidence="1" id="KW-0436">Ligase</keyword>
<keyword evidence="2" id="KW-0547">Nucleotide-binding</keyword>
<dbReference type="GO" id="GO:0005524">
    <property type="term" value="F:ATP binding"/>
    <property type="evidence" value="ECO:0007669"/>
    <property type="project" value="UniProtKB-KW"/>
</dbReference>
<gene>
    <name evidence="5" type="ORF">SCFA_400011</name>
</gene>
<dbReference type="PANTHER" id="PTHR43334">
    <property type="entry name" value="ACETATE--COA LIGASE [ADP-FORMING]"/>
    <property type="match status" value="1"/>
</dbReference>
<dbReference type="InterPro" id="IPR051538">
    <property type="entry name" value="Acyl-CoA_Synth/Transferase"/>
</dbReference>